<reference evidence="1" key="1">
    <citation type="submission" date="2019-12" db="EMBL/GenBank/DDBJ databases">
        <title>High-Quality draft genome sequences of three cyanobacteria isolated from the limestone walls of the Old Cathedral of Coimbra.</title>
        <authorList>
            <person name="Tiago I."/>
            <person name="Soares F."/>
            <person name="Portugal A."/>
        </authorList>
    </citation>
    <scope>NUCLEOTIDE SEQUENCE [LARGE SCALE GENOMIC DNA]</scope>
    <source>
        <strain evidence="1">C</strain>
    </source>
</reference>
<dbReference type="InterPro" id="IPR011727">
    <property type="entry name" value="CHP02117"/>
</dbReference>
<name>A0A8K2A2Q4_9CYAN</name>
<dbReference type="AlphaFoldDB" id="A0A8K2A2Q4"/>
<gene>
    <name evidence="1" type="ORF">GS597_19125</name>
</gene>
<evidence type="ECO:0000313" key="2">
    <source>
        <dbReference type="Proteomes" id="UP000607397"/>
    </source>
</evidence>
<dbReference type="RefSeq" id="WP_161827052.1">
    <property type="nucleotide sequence ID" value="NZ_WVIC01000058.1"/>
</dbReference>
<dbReference type="Proteomes" id="UP000607397">
    <property type="component" value="Unassembled WGS sequence"/>
</dbReference>
<sequence>MLIPILKLAIRGLGAILGVSALYIQVATPPRGWVLHPPQPIDTSKSYQIWLLNWGFHTSILLERPAHWPLAPLGLETQYVEYSWGDRRFFRDQDQSLPAMVAAVLLPTPGVVQVRGWAVPPDQTFGVQQRYRRWVNGATLYQLILALESSLLRTPDGKRMPGQSGQMGQFFPARQIYILWFTCNTWTVQHLAQAGLARPNPSVVLAEQVPQSLNGFVKKYH</sequence>
<organism evidence="1 2">
    <name type="scientific">Petrachloros mirabilis ULC683</name>
    <dbReference type="NCBI Taxonomy" id="2781853"/>
    <lineage>
        <taxon>Bacteria</taxon>
        <taxon>Bacillati</taxon>
        <taxon>Cyanobacteriota</taxon>
        <taxon>Cyanophyceae</taxon>
        <taxon>Synechococcales</taxon>
        <taxon>Petrachlorosaceae</taxon>
        <taxon>Petrachloros</taxon>
        <taxon>Petrachloros mirabilis</taxon>
    </lineage>
</organism>
<protein>
    <submittedName>
        <fullName evidence="1">DUF2459 domain-containing protein</fullName>
    </submittedName>
</protein>
<proteinExistence type="predicted"/>
<dbReference type="Pfam" id="PF09601">
    <property type="entry name" value="DUF2459"/>
    <property type="match status" value="1"/>
</dbReference>
<accession>A0A8K2A2Q4</accession>
<dbReference type="EMBL" id="WVIC01000058">
    <property type="protein sequence ID" value="NCJ08582.1"/>
    <property type="molecule type" value="Genomic_DNA"/>
</dbReference>
<keyword evidence="2" id="KW-1185">Reference proteome</keyword>
<comment type="caution">
    <text evidence="1">The sequence shown here is derived from an EMBL/GenBank/DDBJ whole genome shotgun (WGS) entry which is preliminary data.</text>
</comment>
<evidence type="ECO:0000313" key="1">
    <source>
        <dbReference type="EMBL" id="NCJ08582.1"/>
    </source>
</evidence>